<evidence type="ECO:0000256" key="1">
    <source>
        <dbReference type="SAM" id="MobiDB-lite"/>
    </source>
</evidence>
<sequence length="152" mass="16527">MSCKELCMHFKAQCRVLEHLSALILHGVGVQGWPPPTQEGTTVEIRSHTLTSPLPVLSAATRSVAPNIDALPWSPRTLALAAFTASGFAAGSPDDARATPSSRTHLKGHRTMSTEIEAETDVNPPIQRAADFTRKPDKKEPIDSNIVWDTRH</sequence>
<dbReference type="EMBL" id="CH445332">
    <property type="protein sequence ID" value="EAT86819.1"/>
    <property type="molecule type" value="Genomic_DNA"/>
</dbReference>
<reference evidence="3" key="1">
    <citation type="journal article" date="2007" name="Plant Cell">
        <title>Dothideomycete-plant interactions illuminated by genome sequencing and EST analysis of the wheat pathogen Stagonospora nodorum.</title>
        <authorList>
            <person name="Hane J.K."/>
            <person name="Lowe R.G."/>
            <person name="Solomon P.S."/>
            <person name="Tan K.C."/>
            <person name="Schoch C.L."/>
            <person name="Spatafora J.W."/>
            <person name="Crous P.W."/>
            <person name="Kodira C."/>
            <person name="Birren B.W."/>
            <person name="Galagan J.E."/>
            <person name="Torriani S.F."/>
            <person name="McDonald B.A."/>
            <person name="Oliver R.P."/>
        </authorList>
    </citation>
    <scope>NUCLEOTIDE SEQUENCE [LARGE SCALE GENOMIC DNA]</scope>
    <source>
        <strain evidence="3">SN15 / ATCC MYA-4574 / FGSC 10173</strain>
    </source>
</reference>
<evidence type="ECO:0000313" key="3">
    <source>
        <dbReference type="Proteomes" id="UP000001055"/>
    </source>
</evidence>
<dbReference type="InParanoid" id="Q0UR59"/>
<dbReference type="AlphaFoldDB" id="Q0UR59"/>
<gene>
    <name evidence="2" type="ORF">SNOG_05755</name>
</gene>
<name>Q0UR59_PHANO</name>
<dbReference type="Proteomes" id="UP000001055">
    <property type="component" value="Unassembled WGS sequence"/>
</dbReference>
<accession>Q0UR59</accession>
<dbReference type="KEGG" id="pno:SNOG_05755"/>
<dbReference type="RefSeq" id="XP_001796151.1">
    <property type="nucleotide sequence ID" value="XM_001796099.1"/>
</dbReference>
<evidence type="ECO:0000313" key="2">
    <source>
        <dbReference type="EMBL" id="EAT86819.1"/>
    </source>
</evidence>
<dbReference type="GeneID" id="5973028"/>
<feature type="region of interest" description="Disordered" evidence="1">
    <location>
        <begin position="89"/>
        <end position="152"/>
    </location>
</feature>
<feature type="compositionally biased region" description="Basic and acidic residues" evidence="1">
    <location>
        <begin position="131"/>
        <end position="142"/>
    </location>
</feature>
<organism evidence="2 3">
    <name type="scientific">Phaeosphaeria nodorum (strain SN15 / ATCC MYA-4574 / FGSC 10173)</name>
    <name type="common">Glume blotch fungus</name>
    <name type="synonym">Parastagonospora nodorum</name>
    <dbReference type="NCBI Taxonomy" id="321614"/>
    <lineage>
        <taxon>Eukaryota</taxon>
        <taxon>Fungi</taxon>
        <taxon>Dikarya</taxon>
        <taxon>Ascomycota</taxon>
        <taxon>Pezizomycotina</taxon>
        <taxon>Dothideomycetes</taxon>
        <taxon>Pleosporomycetidae</taxon>
        <taxon>Pleosporales</taxon>
        <taxon>Pleosporineae</taxon>
        <taxon>Phaeosphaeriaceae</taxon>
        <taxon>Parastagonospora</taxon>
    </lineage>
</organism>
<proteinExistence type="predicted"/>
<protein>
    <submittedName>
        <fullName evidence="2">Uncharacterized protein</fullName>
    </submittedName>
</protein>